<evidence type="ECO:0000256" key="7">
    <source>
        <dbReference type="ARBA" id="ARBA00022692"/>
    </source>
</evidence>
<dbReference type="STRING" id="1042163.BRLA_c020290"/>
<evidence type="ECO:0000313" key="16">
    <source>
        <dbReference type="EMBL" id="AIG26350.1"/>
    </source>
</evidence>
<dbReference type="InterPro" id="IPR003594">
    <property type="entry name" value="HATPase_dom"/>
</dbReference>
<evidence type="ECO:0000256" key="9">
    <source>
        <dbReference type="ARBA" id="ARBA00022777"/>
    </source>
</evidence>
<dbReference type="RefSeq" id="WP_003337199.1">
    <property type="nucleotide sequence ID" value="NZ_CP007806.1"/>
</dbReference>
<feature type="transmembrane region" description="Helical" evidence="14">
    <location>
        <begin position="176"/>
        <end position="195"/>
    </location>
</feature>
<keyword evidence="13 14" id="KW-0472">Membrane</keyword>
<keyword evidence="5" id="KW-0597">Phosphoprotein</keyword>
<dbReference type="KEGG" id="blr:BRLA_c020290"/>
<evidence type="ECO:0000256" key="10">
    <source>
        <dbReference type="ARBA" id="ARBA00022840"/>
    </source>
</evidence>
<dbReference type="eggNOG" id="COG3290">
    <property type="taxonomic scope" value="Bacteria"/>
</dbReference>
<dbReference type="CDD" id="cd00130">
    <property type="entry name" value="PAS"/>
    <property type="match status" value="1"/>
</dbReference>
<dbReference type="GO" id="GO:0005886">
    <property type="term" value="C:plasma membrane"/>
    <property type="evidence" value="ECO:0007669"/>
    <property type="project" value="UniProtKB-SubCell"/>
</dbReference>
<sequence length="532" mass="60051">MKILLKNLQLHWKITILSFGIVLFSLLIGGIIIIGKMSMEIESELGQRLLVTARTVAEIPAIAENIVKPDGWKSIQSTTKRIQIVNDVSYIVVLSMNRIRLSDVMEERIGTAFTGKEAGPAFAEHTFVHKVKGELGVALRAYVPVMNAEHRQIGVVMTGHMLPTLYEMLANQKESITITLFLSLLFGVIGSWQLARHMKKQLLNLEPQEIARLLIERTATFQAMHEGVIAIDNALTITIFNEHAKRIFRVSGDVIGKKINDVIPDSRLPEILRLDQPIYNQELQMQHAVIWSNRVPIKVNNKTVGALAIFQDRTEFAKIAEELTGVKAFVEALRVQNHEHRNKMHTIAGLLQLNQAEKALQYVFDVSEKHEELSSFLTENIYDDNLSGLLLSKVGRGKELGIQVEIDRKSRFYAFPNRMDHHDFVLIIGNLVENAFDALTMSKREDKHLFISIHQDEESLSLMIEDNGTGMDASTEARVFERGFTTKYEHNQGLGLYLVKTLVTKGRGEISVDSEPGYGTTFFIQLPMKGEK</sequence>
<dbReference type="SUPFAM" id="SSF103190">
    <property type="entry name" value="Sensory domain-like"/>
    <property type="match status" value="1"/>
</dbReference>
<dbReference type="PROSITE" id="PS50109">
    <property type="entry name" value="HIS_KIN"/>
    <property type="match status" value="1"/>
</dbReference>
<dbReference type="InterPro" id="IPR004358">
    <property type="entry name" value="Sig_transdc_His_kin-like_C"/>
</dbReference>
<evidence type="ECO:0000256" key="11">
    <source>
        <dbReference type="ARBA" id="ARBA00022989"/>
    </source>
</evidence>
<dbReference type="SUPFAM" id="SSF55874">
    <property type="entry name" value="ATPase domain of HSP90 chaperone/DNA topoisomerase II/histidine kinase"/>
    <property type="match status" value="1"/>
</dbReference>
<reference evidence="16 17" key="1">
    <citation type="journal article" date="2011" name="J. Bacteriol.">
        <title>Genome sequence of Brevibacillus laterosporus LMG 15441, a pathogen of invertebrates.</title>
        <authorList>
            <person name="Djukic M."/>
            <person name="Poehlein A."/>
            <person name="Thurmer A."/>
            <person name="Daniel R."/>
        </authorList>
    </citation>
    <scope>NUCLEOTIDE SEQUENCE [LARGE SCALE GENOMIC DNA]</scope>
    <source>
        <strain evidence="16 17">LMG 15441</strain>
    </source>
</reference>
<dbReference type="PANTHER" id="PTHR43547">
    <property type="entry name" value="TWO-COMPONENT HISTIDINE KINASE"/>
    <property type="match status" value="1"/>
</dbReference>
<evidence type="ECO:0000256" key="13">
    <source>
        <dbReference type="ARBA" id="ARBA00023136"/>
    </source>
</evidence>
<evidence type="ECO:0000256" key="3">
    <source>
        <dbReference type="ARBA" id="ARBA00012438"/>
    </source>
</evidence>
<gene>
    <name evidence="16" type="primary">dcuS_2</name>
    <name evidence="16" type="ORF">BRLA_c020290</name>
</gene>
<comment type="subcellular location">
    <subcellularLocation>
        <location evidence="2">Cell membrane</location>
        <topology evidence="2">Multi-pass membrane protein</topology>
    </subcellularLocation>
</comment>
<dbReference type="Gene3D" id="3.30.450.20">
    <property type="entry name" value="PAS domain"/>
    <property type="match status" value="2"/>
</dbReference>
<keyword evidence="7 14" id="KW-0812">Transmembrane</keyword>
<dbReference type="InterPro" id="IPR036890">
    <property type="entry name" value="HATPase_C_sf"/>
</dbReference>
<dbReference type="Pfam" id="PF13596">
    <property type="entry name" value="PAS_10"/>
    <property type="match status" value="1"/>
</dbReference>
<accession>A0A075R9Y7</accession>
<dbReference type="SUPFAM" id="SSF55890">
    <property type="entry name" value="Sporulation response regulatory protein Spo0B"/>
    <property type="match status" value="1"/>
</dbReference>
<keyword evidence="11 14" id="KW-1133">Transmembrane helix</keyword>
<comment type="catalytic activity">
    <reaction evidence="1">
        <text>ATP + protein L-histidine = ADP + protein N-phospho-L-histidine.</text>
        <dbReference type="EC" id="2.7.13.3"/>
    </reaction>
</comment>
<keyword evidence="17" id="KW-1185">Reference proteome</keyword>
<proteinExistence type="predicted"/>
<dbReference type="PANTHER" id="PTHR43547:SF10">
    <property type="entry name" value="SENSOR HISTIDINE KINASE DCUS"/>
    <property type="match status" value="1"/>
</dbReference>
<dbReference type="GO" id="GO:0000155">
    <property type="term" value="F:phosphorelay sensor kinase activity"/>
    <property type="evidence" value="ECO:0007669"/>
    <property type="project" value="InterPro"/>
</dbReference>
<feature type="transmembrane region" description="Helical" evidence="14">
    <location>
        <begin position="12"/>
        <end position="34"/>
    </location>
</feature>
<dbReference type="HOGENOM" id="CLU_020211_11_2_9"/>
<dbReference type="AlphaFoldDB" id="A0A075R9Y7"/>
<name>A0A075R9Y7_BRELA</name>
<dbReference type="SUPFAM" id="SSF55785">
    <property type="entry name" value="PYP-like sensor domain (PAS domain)"/>
    <property type="match status" value="1"/>
</dbReference>
<dbReference type="EC" id="2.7.13.3" evidence="3"/>
<dbReference type="Pfam" id="PF02518">
    <property type="entry name" value="HATPase_c"/>
    <property type="match status" value="1"/>
</dbReference>
<keyword evidence="9 16" id="KW-0418">Kinase</keyword>
<evidence type="ECO:0000256" key="14">
    <source>
        <dbReference type="SAM" id="Phobius"/>
    </source>
</evidence>
<dbReference type="InterPro" id="IPR039506">
    <property type="entry name" value="SPOB_a"/>
</dbReference>
<dbReference type="InterPro" id="IPR016120">
    <property type="entry name" value="Sig_transdc_His_kin_SpoOB"/>
</dbReference>
<keyword evidence="8" id="KW-0547">Nucleotide-binding</keyword>
<dbReference type="InterPro" id="IPR033463">
    <property type="entry name" value="sCache_3"/>
</dbReference>
<evidence type="ECO:0000256" key="1">
    <source>
        <dbReference type="ARBA" id="ARBA00000085"/>
    </source>
</evidence>
<evidence type="ECO:0000256" key="4">
    <source>
        <dbReference type="ARBA" id="ARBA00022475"/>
    </source>
</evidence>
<dbReference type="Gene3D" id="3.30.565.10">
    <property type="entry name" value="Histidine kinase-like ATPase, C-terminal domain"/>
    <property type="match status" value="1"/>
</dbReference>
<dbReference type="Gene3D" id="1.10.287.130">
    <property type="match status" value="1"/>
</dbReference>
<evidence type="ECO:0000256" key="12">
    <source>
        <dbReference type="ARBA" id="ARBA00023012"/>
    </source>
</evidence>
<keyword evidence="4" id="KW-1003">Cell membrane</keyword>
<organism evidence="16 17">
    <name type="scientific">Brevibacillus laterosporus LMG 15441</name>
    <dbReference type="NCBI Taxonomy" id="1042163"/>
    <lineage>
        <taxon>Bacteria</taxon>
        <taxon>Bacillati</taxon>
        <taxon>Bacillota</taxon>
        <taxon>Bacilli</taxon>
        <taxon>Bacillales</taxon>
        <taxon>Paenibacillaceae</taxon>
        <taxon>Brevibacillus</taxon>
    </lineage>
</organism>
<keyword evidence="12" id="KW-0902">Two-component regulatory system</keyword>
<dbReference type="SMART" id="SM00387">
    <property type="entry name" value="HATPase_c"/>
    <property type="match status" value="1"/>
</dbReference>
<keyword evidence="6 16" id="KW-0808">Transferase</keyword>
<evidence type="ECO:0000256" key="8">
    <source>
        <dbReference type="ARBA" id="ARBA00022741"/>
    </source>
</evidence>
<dbReference type="Pfam" id="PF14689">
    <property type="entry name" value="SPOB_a"/>
    <property type="match status" value="1"/>
</dbReference>
<keyword evidence="10" id="KW-0067">ATP-binding</keyword>
<evidence type="ECO:0000256" key="5">
    <source>
        <dbReference type="ARBA" id="ARBA00022553"/>
    </source>
</evidence>
<dbReference type="InterPro" id="IPR005467">
    <property type="entry name" value="His_kinase_dom"/>
</dbReference>
<dbReference type="PRINTS" id="PR00344">
    <property type="entry name" value="BCTRLSENSOR"/>
</dbReference>
<dbReference type="InterPro" id="IPR000014">
    <property type="entry name" value="PAS"/>
</dbReference>
<evidence type="ECO:0000259" key="15">
    <source>
        <dbReference type="PROSITE" id="PS50109"/>
    </source>
</evidence>
<protein>
    <recommendedName>
        <fullName evidence="3">histidine kinase</fullName>
        <ecNumber evidence="3">2.7.13.3</ecNumber>
    </recommendedName>
</protein>
<dbReference type="SMART" id="SM00091">
    <property type="entry name" value="PAS"/>
    <property type="match status" value="1"/>
</dbReference>
<evidence type="ECO:0000256" key="6">
    <source>
        <dbReference type="ARBA" id="ARBA00022679"/>
    </source>
</evidence>
<dbReference type="InterPro" id="IPR029151">
    <property type="entry name" value="Sensor-like_sf"/>
</dbReference>
<dbReference type="Pfam" id="PF17203">
    <property type="entry name" value="sCache_3_2"/>
    <property type="match status" value="1"/>
</dbReference>
<dbReference type="InterPro" id="IPR035965">
    <property type="entry name" value="PAS-like_dom_sf"/>
</dbReference>
<evidence type="ECO:0000256" key="2">
    <source>
        <dbReference type="ARBA" id="ARBA00004651"/>
    </source>
</evidence>
<dbReference type="EMBL" id="CP007806">
    <property type="protein sequence ID" value="AIG26350.1"/>
    <property type="molecule type" value="Genomic_DNA"/>
</dbReference>
<dbReference type="Proteomes" id="UP000005850">
    <property type="component" value="Chromosome"/>
</dbReference>
<feature type="domain" description="Histidine kinase" evidence="15">
    <location>
        <begin position="335"/>
        <end position="530"/>
    </location>
</feature>
<dbReference type="GO" id="GO:0005524">
    <property type="term" value="F:ATP binding"/>
    <property type="evidence" value="ECO:0007669"/>
    <property type="project" value="UniProtKB-KW"/>
</dbReference>
<evidence type="ECO:0000313" key="17">
    <source>
        <dbReference type="Proteomes" id="UP000005850"/>
    </source>
</evidence>